<dbReference type="AlphaFoldDB" id="A0A4Q9PAS7"/>
<dbReference type="EMBL" id="ML145284">
    <property type="protein sequence ID" value="TBU51800.1"/>
    <property type="molecule type" value="Genomic_DNA"/>
</dbReference>
<keyword evidence="2" id="KW-1185">Reference proteome</keyword>
<dbReference type="Proteomes" id="UP000292082">
    <property type="component" value="Unassembled WGS sequence"/>
</dbReference>
<name>A0A4Q9PAS7_9APHY</name>
<evidence type="ECO:0000313" key="2">
    <source>
        <dbReference type="Proteomes" id="UP000292082"/>
    </source>
</evidence>
<proteinExistence type="predicted"/>
<sequence length="280" mass="31507">MLDTTCSKGSFDLQYTCLRTTSRSEKAAMLQSHPHDLQTAHTRHKTLDRLHRFLCDEIYAPAATGVRPPRVRLLVKFFERGHLREARAKLLPIDSPQPIVPCPKLGYAEVMGGFREQADVYAILRGSRGEFIWMRSEKAAMVRGLNTRAPAPPSTLLLASCLSEYAHTLDSLPTAKIYEEALRLKLGGEGKIRIVCHVVDGLCSDRAHMRTLLDRILDKNFSKTAEQLGRKTLYLHVTSKHCGRLPIDGTYPNLEKKDDNVDLITTPRKKERLEGAPAPR</sequence>
<organism evidence="1 2">
    <name type="scientific">Dichomitus squalens</name>
    <dbReference type="NCBI Taxonomy" id="114155"/>
    <lineage>
        <taxon>Eukaryota</taxon>
        <taxon>Fungi</taxon>
        <taxon>Dikarya</taxon>
        <taxon>Basidiomycota</taxon>
        <taxon>Agaricomycotina</taxon>
        <taxon>Agaricomycetes</taxon>
        <taxon>Polyporales</taxon>
        <taxon>Polyporaceae</taxon>
        <taxon>Dichomitus</taxon>
    </lineage>
</organism>
<evidence type="ECO:0000313" key="1">
    <source>
        <dbReference type="EMBL" id="TBU51800.1"/>
    </source>
</evidence>
<dbReference type="STRING" id="114155.A0A4Q9PAS7"/>
<accession>A0A4Q9PAS7</accession>
<reference evidence="1 2" key="1">
    <citation type="submission" date="2019-01" db="EMBL/GenBank/DDBJ databases">
        <title>Draft genome sequences of three monokaryotic isolates of the white-rot basidiomycete fungus Dichomitus squalens.</title>
        <authorList>
            <consortium name="DOE Joint Genome Institute"/>
            <person name="Lopez S.C."/>
            <person name="Andreopoulos B."/>
            <person name="Pangilinan J."/>
            <person name="Lipzen A."/>
            <person name="Riley R."/>
            <person name="Ahrendt S."/>
            <person name="Ng V."/>
            <person name="Barry K."/>
            <person name="Daum C."/>
            <person name="Grigoriev I.V."/>
            <person name="Hilden K.S."/>
            <person name="Makela M.R."/>
            <person name="de Vries R.P."/>
        </authorList>
    </citation>
    <scope>NUCLEOTIDE SEQUENCE [LARGE SCALE GENOMIC DNA]</scope>
    <source>
        <strain evidence="1 2">CBS 464.89</strain>
    </source>
</reference>
<gene>
    <name evidence="1" type="ORF">BD310DRAFT_953074</name>
</gene>
<protein>
    <submittedName>
        <fullName evidence="1">Uncharacterized protein</fullName>
    </submittedName>
</protein>